<gene>
    <name evidence="2" type="ORF">D0Z08_28670</name>
</gene>
<protein>
    <submittedName>
        <fullName evidence="2">Uncharacterized protein</fullName>
    </submittedName>
</protein>
<reference evidence="2 3" key="1">
    <citation type="submission" date="2018-09" db="EMBL/GenBank/DDBJ databases">
        <title>Genome sequencing of Nocardioides immobilis CCTCC AB 2017083 for comparison to Nocardioides silvaticus.</title>
        <authorList>
            <person name="Li C."/>
            <person name="Wang G."/>
        </authorList>
    </citation>
    <scope>NUCLEOTIDE SEQUENCE [LARGE SCALE GENOMIC DNA]</scope>
    <source>
        <strain evidence="2 3">CCTCC AB 2017083</strain>
    </source>
</reference>
<feature type="transmembrane region" description="Helical" evidence="1">
    <location>
        <begin position="41"/>
        <end position="63"/>
    </location>
</feature>
<sequence length="342" mass="36416">MNPDLSPLAQHASLLDGQRPERLAEVHERIGVASKRRRRSALSAAAVAAAAVVAVVAVATGVVDQRGAEPPPVAPSPSITQDQVTRRFPALSPEEIRRHRDAKVSSDADFPATASAVAARIWSVCLDECTRATTEHVRGELQTALEVSHDDFATGALYALDGSENISHAVDDAYLVDGLDGPTLVDSRGHRRPLQPGASVPITEVAGPLVYSGSGLAYIDMNARQLHVIEGRYWDWQGAADTWFWGTAWLVPKGTVTRQAAVWRRADGTFAVEVLPIGDSECSSGMLAAGTPGTLAVVEHCASPRLAHISTDYGATWQIREVPSEVDSGGSLPADWATWPTP</sequence>
<dbReference type="Proteomes" id="UP000283644">
    <property type="component" value="Unassembled WGS sequence"/>
</dbReference>
<dbReference type="AlphaFoldDB" id="A0A417XT22"/>
<organism evidence="2 3">
    <name type="scientific">Nocardioides immobilis</name>
    <dbReference type="NCBI Taxonomy" id="2049295"/>
    <lineage>
        <taxon>Bacteria</taxon>
        <taxon>Bacillati</taxon>
        <taxon>Actinomycetota</taxon>
        <taxon>Actinomycetes</taxon>
        <taxon>Propionibacteriales</taxon>
        <taxon>Nocardioidaceae</taxon>
        <taxon>Nocardioides</taxon>
    </lineage>
</organism>
<dbReference type="RefSeq" id="WP_118928708.1">
    <property type="nucleotide sequence ID" value="NZ_QXGH01000043.1"/>
</dbReference>
<keyword evidence="1" id="KW-1133">Transmembrane helix</keyword>
<dbReference type="OrthoDB" id="4856683at2"/>
<name>A0A417XT22_9ACTN</name>
<comment type="caution">
    <text evidence="2">The sequence shown here is derived from an EMBL/GenBank/DDBJ whole genome shotgun (WGS) entry which is preliminary data.</text>
</comment>
<keyword evidence="3" id="KW-1185">Reference proteome</keyword>
<evidence type="ECO:0000313" key="3">
    <source>
        <dbReference type="Proteomes" id="UP000283644"/>
    </source>
</evidence>
<keyword evidence="1" id="KW-0812">Transmembrane</keyword>
<dbReference type="EMBL" id="QXGH01000043">
    <property type="protein sequence ID" value="RHW23602.1"/>
    <property type="molecule type" value="Genomic_DNA"/>
</dbReference>
<proteinExistence type="predicted"/>
<accession>A0A417XT22</accession>
<evidence type="ECO:0000256" key="1">
    <source>
        <dbReference type="SAM" id="Phobius"/>
    </source>
</evidence>
<keyword evidence="1" id="KW-0472">Membrane</keyword>
<evidence type="ECO:0000313" key="2">
    <source>
        <dbReference type="EMBL" id="RHW23602.1"/>
    </source>
</evidence>